<evidence type="ECO:0000256" key="1">
    <source>
        <dbReference type="ARBA" id="ARBA00005695"/>
    </source>
</evidence>
<dbReference type="GO" id="GO:0042597">
    <property type="term" value="C:periplasmic space"/>
    <property type="evidence" value="ECO:0007669"/>
    <property type="project" value="UniProtKB-ARBA"/>
</dbReference>
<evidence type="ECO:0000256" key="4">
    <source>
        <dbReference type="SAM" id="SignalP"/>
    </source>
</evidence>
<proteinExistence type="inferred from homology"/>
<comment type="similarity">
    <text evidence="1">Belongs to the bacterial solute-binding protein 5 family.</text>
</comment>
<dbReference type="GO" id="GO:0043190">
    <property type="term" value="C:ATP-binding cassette (ABC) transporter complex"/>
    <property type="evidence" value="ECO:0007669"/>
    <property type="project" value="InterPro"/>
</dbReference>
<evidence type="ECO:0000256" key="2">
    <source>
        <dbReference type="ARBA" id="ARBA00022448"/>
    </source>
</evidence>
<dbReference type="STRING" id="92835.RS81_03274"/>
<dbReference type="Gene3D" id="3.10.105.10">
    <property type="entry name" value="Dipeptide-binding Protein, Domain 3"/>
    <property type="match status" value="1"/>
</dbReference>
<dbReference type="PANTHER" id="PTHR30290:SF9">
    <property type="entry name" value="OLIGOPEPTIDE-BINDING PROTEIN APPA"/>
    <property type="match status" value="1"/>
</dbReference>
<name>A0A0M2GVI2_9MICO</name>
<feature type="chain" id="PRO_5005633447" evidence="4">
    <location>
        <begin position="26"/>
        <end position="510"/>
    </location>
</feature>
<organism evidence="6 7">
    <name type="scientific">Microbacterium terrae</name>
    <dbReference type="NCBI Taxonomy" id="69369"/>
    <lineage>
        <taxon>Bacteria</taxon>
        <taxon>Bacillati</taxon>
        <taxon>Actinomycetota</taxon>
        <taxon>Actinomycetes</taxon>
        <taxon>Micrococcales</taxon>
        <taxon>Microbacteriaceae</taxon>
        <taxon>Microbacterium</taxon>
    </lineage>
</organism>
<dbReference type="Proteomes" id="UP000033956">
    <property type="component" value="Unassembled WGS sequence"/>
</dbReference>
<evidence type="ECO:0000313" key="7">
    <source>
        <dbReference type="Proteomes" id="UP000033956"/>
    </source>
</evidence>
<comment type="caution">
    <text evidence="6">The sequence shown here is derived from an EMBL/GenBank/DDBJ whole genome shotgun (WGS) entry which is preliminary data.</text>
</comment>
<dbReference type="InterPro" id="IPR000914">
    <property type="entry name" value="SBP_5_dom"/>
</dbReference>
<feature type="domain" description="Solute-binding protein family 5" evidence="5">
    <location>
        <begin position="81"/>
        <end position="419"/>
    </location>
</feature>
<keyword evidence="7" id="KW-1185">Reference proteome</keyword>
<dbReference type="PATRIC" id="fig|92835.4.peg.3305"/>
<dbReference type="InterPro" id="IPR039424">
    <property type="entry name" value="SBP_5"/>
</dbReference>
<protein>
    <submittedName>
        <fullName evidence="6">Glutathione-binding protein GsiB</fullName>
    </submittedName>
</protein>
<dbReference type="EMBL" id="JYIZ01000057">
    <property type="protein sequence ID" value="KJL37517.1"/>
    <property type="molecule type" value="Genomic_DNA"/>
</dbReference>
<gene>
    <name evidence="6" type="primary">gsiB_3</name>
    <name evidence="6" type="ORF">RS81_03274</name>
</gene>
<evidence type="ECO:0000313" key="6">
    <source>
        <dbReference type="EMBL" id="KJL37517.1"/>
    </source>
</evidence>
<dbReference type="AlphaFoldDB" id="A0A0M2GVI2"/>
<dbReference type="PIRSF" id="PIRSF002741">
    <property type="entry name" value="MppA"/>
    <property type="match status" value="1"/>
</dbReference>
<sequence>MFRRSLIAVTAAATALVLASCSAGGNPEPTDDEAARGDRLTLISISSPTNYDLGVGAEAGTRSQFFEAVFDTLLRADSAGEISPRLATDWSYDDTLTELTLTLREDVTFSDGTALDAAAVVASLEHTRDGSSQAAGAAVGQTYEAVDDYTVKITLPAPNPSYLGSLAVTSGLIAAPSSFDNDDVDTNPVGSGPFILDTESTVIGTTYNYTANPDYWDPESIRYDHLTINTIADPTATLNAILAGETNGAVADNNALEEIEGAGWDFTESEGAWEGLMLYDRDGAMAPALADVRVRQAINMAFDRESLLEAVQGGHGTVTTQIFMPNTSTYDPELDKMYAYDPEGAKELLTEAGYPDGFTMTMPLIAAFQTSLDLLKQQLADVGITVEYVDPGQGQYIASILTPKHPAAWMNMAGIGDWDAIGYMVSPAAVFNPFRTQQDQVDDWLYEIQNATDEADASMTDLKAYLVEEAWFAPFYRVNGNYTTDAETDYDASTWVSGAYPSIFGFSPAS</sequence>
<dbReference type="Pfam" id="PF00496">
    <property type="entry name" value="SBP_bac_5"/>
    <property type="match status" value="1"/>
</dbReference>
<dbReference type="PANTHER" id="PTHR30290">
    <property type="entry name" value="PERIPLASMIC BINDING COMPONENT OF ABC TRANSPORTER"/>
    <property type="match status" value="1"/>
</dbReference>
<feature type="signal peptide" evidence="4">
    <location>
        <begin position="1"/>
        <end position="25"/>
    </location>
</feature>
<dbReference type="GO" id="GO:1904680">
    <property type="term" value="F:peptide transmembrane transporter activity"/>
    <property type="evidence" value="ECO:0007669"/>
    <property type="project" value="TreeGrafter"/>
</dbReference>
<reference evidence="6 7" key="1">
    <citation type="submission" date="2015-02" db="EMBL/GenBank/DDBJ databases">
        <title>Draft genome sequences of ten Microbacterium spp. with emphasis on heavy metal contaminated environments.</title>
        <authorList>
            <person name="Corretto E."/>
        </authorList>
    </citation>
    <scope>NUCLEOTIDE SEQUENCE [LARGE SCALE GENOMIC DNA]</scope>
    <source>
        <strain evidence="6 7">DSM 12510</strain>
    </source>
</reference>
<keyword evidence="3 4" id="KW-0732">Signal</keyword>
<accession>A0A0M2GVI2</accession>
<dbReference type="SUPFAM" id="SSF53850">
    <property type="entry name" value="Periplasmic binding protein-like II"/>
    <property type="match status" value="1"/>
</dbReference>
<dbReference type="PROSITE" id="PS51257">
    <property type="entry name" value="PROKAR_LIPOPROTEIN"/>
    <property type="match status" value="1"/>
</dbReference>
<dbReference type="GO" id="GO:0015833">
    <property type="term" value="P:peptide transport"/>
    <property type="evidence" value="ECO:0007669"/>
    <property type="project" value="TreeGrafter"/>
</dbReference>
<evidence type="ECO:0000256" key="3">
    <source>
        <dbReference type="ARBA" id="ARBA00022729"/>
    </source>
</evidence>
<dbReference type="Gene3D" id="3.40.190.10">
    <property type="entry name" value="Periplasmic binding protein-like II"/>
    <property type="match status" value="1"/>
</dbReference>
<keyword evidence="2" id="KW-0813">Transport</keyword>
<evidence type="ECO:0000259" key="5">
    <source>
        <dbReference type="Pfam" id="PF00496"/>
    </source>
</evidence>
<dbReference type="InterPro" id="IPR030678">
    <property type="entry name" value="Peptide/Ni-bd"/>
</dbReference>
<dbReference type="RefSeq" id="WP_045277164.1">
    <property type="nucleotide sequence ID" value="NZ_BAAAUP010000002.1"/>
</dbReference>
<dbReference type="OrthoDB" id="9803988at2"/>